<dbReference type="Proteomes" id="UP000318582">
    <property type="component" value="Unassembled WGS sequence"/>
</dbReference>
<evidence type="ECO:0000256" key="7">
    <source>
        <dbReference type="SAM" id="MobiDB-lite"/>
    </source>
</evidence>
<proteinExistence type="inferred from homology"/>
<protein>
    <recommendedName>
        <fullName evidence="4 6">U3 small nucleolar RNA-associated protein 25</fullName>
        <shortName evidence="6">U3 snoRNA-associated protein 25</shortName>
    </recommendedName>
</protein>
<feature type="compositionally biased region" description="Basic and acidic residues" evidence="7">
    <location>
        <begin position="59"/>
        <end position="69"/>
    </location>
</feature>
<dbReference type="Pfam" id="PF22916">
    <property type="entry name" value="UTP25_NTPase-like"/>
    <property type="match status" value="1"/>
</dbReference>
<organism evidence="10 11">
    <name type="scientific">Powellomyces hirtus</name>
    <dbReference type="NCBI Taxonomy" id="109895"/>
    <lineage>
        <taxon>Eukaryota</taxon>
        <taxon>Fungi</taxon>
        <taxon>Fungi incertae sedis</taxon>
        <taxon>Chytridiomycota</taxon>
        <taxon>Chytridiomycota incertae sedis</taxon>
        <taxon>Chytridiomycetes</taxon>
        <taxon>Spizellomycetales</taxon>
        <taxon>Powellomycetaceae</taxon>
        <taxon>Powellomyces</taxon>
    </lineage>
</organism>
<dbReference type="InterPro" id="IPR053940">
    <property type="entry name" value="UTP25_NTPase-like"/>
</dbReference>
<comment type="caution">
    <text evidence="10">The sequence shown here is derived from an EMBL/GenBank/DDBJ whole genome shotgun (WGS) entry which is preliminary data.</text>
</comment>
<reference evidence="10 11" key="1">
    <citation type="journal article" date="2019" name="Sci. Rep.">
        <title>Comparative genomics of chytrid fungi reveal insights into the obligate biotrophic and pathogenic lifestyle of Synchytrium endobioticum.</title>
        <authorList>
            <person name="van de Vossenberg B.T.L.H."/>
            <person name="Warris S."/>
            <person name="Nguyen H.D.T."/>
            <person name="van Gent-Pelzer M.P.E."/>
            <person name="Joly D.L."/>
            <person name="van de Geest H.C."/>
            <person name="Bonants P.J.M."/>
            <person name="Smith D.S."/>
            <person name="Levesque C.A."/>
            <person name="van der Lee T.A.J."/>
        </authorList>
    </citation>
    <scope>NUCLEOTIDE SEQUENCE [LARGE SCALE GENOMIC DNA]</scope>
    <source>
        <strain evidence="10 11">CBS 809.83</strain>
    </source>
</reference>
<evidence type="ECO:0000313" key="10">
    <source>
        <dbReference type="EMBL" id="TPX60149.1"/>
    </source>
</evidence>
<accession>A0A507E7W7</accession>
<dbReference type="InterPro" id="IPR027417">
    <property type="entry name" value="P-loop_NTPase"/>
</dbReference>
<comment type="similarity">
    <text evidence="3 6">Belongs to the UTP25 family.</text>
</comment>
<dbReference type="GO" id="GO:0000462">
    <property type="term" value="P:maturation of SSU-rRNA from tricistronic rRNA transcript (SSU-rRNA, 5.8S rRNA, LSU-rRNA)"/>
    <property type="evidence" value="ECO:0007669"/>
    <property type="project" value="TreeGrafter"/>
</dbReference>
<dbReference type="InterPro" id="IPR053939">
    <property type="entry name" value="UTP25_C"/>
</dbReference>
<dbReference type="GO" id="GO:0019843">
    <property type="term" value="F:rRNA binding"/>
    <property type="evidence" value="ECO:0007669"/>
    <property type="project" value="TreeGrafter"/>
</dbReference>
<dbReference type="InterPro" id="IPR010678">
    <property type="entry name" value="UTP25"/>
</dbReference>
<evidence type="ECO:0000256" key="6">
    <source>
        <dbReference type="RuleBase" id="RU365070"/>
    </source>
</evidence>
<dbReference type="FunFam" id="3.40.50.300:FF:001559">
    <property type="entry name" value="U3 small nucleolar RNA-associated protein 25"/>
    <property type="match status" value="1"/>
</dbReference>
<feature type="compositionally biased region" description="Acidic residues" evidence="7">
    <location>
        <begin position="87"/>
        <end position="112"/>
    </location>
</feature>
<keyword evidence="11" id="KW-1185">Reference proteome</keyword>
<comment type="subunit">
    <text evidence="6">Component of the ribosomal small subunit (SSU) processome composed of at least 40 protein subunits and snoRNA U3.</text>
</comment>
<feature type="domain" description="UTP25 C-terminal" evidence="8">
    <location>
        <begin position="555"/>
        <end position="753"/>
    </location>
</feature>
<evidence type="ECO:0000259" key="9">
    <source>
        <dbReference type="Pfam" id="PF22916"/>
    </source>
</evidence>
<keyword evidence="6" id="KW-0690">Ribosome biogenesis</keyword>
<dbReference type="PANTHER" id="PTHR12933:SF0">
    <property type="entry name" value="U3 SMALL NUCLEOLAR RNA-ASSOCIATED PROTEIN 25 HOMOLOG"/>
    <property type="match status" value="1"/>
</dbReference>
<feature type="domain" description="UTP25 NTP hydrolase-like" evidence="9">
    <location>
        <begin position="283"/>
        <end position="541"/>
    </location>
</feature>
<evidence type="ECO:0000256" key="1">
    <source>
        <dbReference type="ARBA" id="ARBA00002883"/>
    </source>
</evidence>
<keyword evidence="6" id="KW-0698">rRNA processing</keyword>
<evidence type="ECO:0000313" key="11">
    <source>
        <dbReference type="Proteomes" id="UP000318582"/>
    </source>
</evidence>
<evidence type="ECO:0000256" key="3">
    <source>
        <dbReference type="ARBA" id="ARBA00009223"/>
    </source>
</evidence>
<evidence type="ECO:0000259" key="8">
    <source>
        <dbReference type="Pfam" id="PF06862"/>
    </source>
</evidence>
<evidence type="ECO:0000256" key="2">
    <source>
        <dbReference type="ARBA" id="ARBA00004604"/>
    </source>
</evidence>
<comment type="subcellular location">
    <subcellularLocation>
        <location evidence="2 6">Nucleus</location>
        <location evidence="2 6">Nucleolus</location>
    </subcellularLocation>
</comment>
<evidence type="ECO:0000256" key="5">
    <source>
        <dbReference type="ARBA" id="ARBA00023242"/>
    </source>
</evidence>
<dbReference type="STRING" id="109895.A0A507E7W7"/>
<sequence>MPKRKSTSHSDDWDAPSAFSKLVKGLKRSSAAKRISTTNGTAEDVSAAAVGVKNGKKGGVRDGGEDSKRMYQVFGGARKKARKGGDVEVEEDRSEEQVEVEEEESDQEDGDDLQSAADEQGESEEESEEEEEDEEEVAAAAAEEADSDSDDATGQSATDLWERHFGDHVSESLAFASASADANEWVTSVTTDDLLGTVAHATLKSSTTSDTSPATSPLPPSLPPRPASLVAAQIKQRLHEPWTKYVASKNFANTTPTPGAPTPPPPPPFTPLQAGMLSHMGSYKDILYTQQTRSNTAELRATYALHALNHVYKTRDRVLKNTAKLRADTVSPDLECRDQAFTRPKVLILAPFKNAALDIVSTLMALSGTKQQDNKKRFFDEFGSDDTEPTHDSKKPLDHKWLFDGNIDDCFRVGLKFSRTQLKLYADFYSSDIIVASPLGLRMVIGAPGEKKRDFDFLAGIEVVVADMADTYLMQNWDHMTHLFSHLNLIPKDAHGCDFSRVRAYYLDGKAAYVRQTIILTRFLAPEINALFNRHCKNVVGGKLKVRAAAIKGTIADVAVQAPQIFHRVPTQSPATADDDRFAFFVDTILPTLRDSVVQQKHSLVFVPSYFDFVRIRNYLEEHHYDAVELCEYTPTRDISRARSDFFHGRASYALTTERFHFFRRYRLRGIQHLVFYGLPEYGEYYAEMVNMLESGDRKSISSSGSEGPTTGTGTVVTCAALYTRYDRLKLERVVGTQRVARMCEGDKEAFMFT</sequence>
<feature type="region of interest" description="Disordered" evidence="7">
    <location>
        <begin position="204"/>
        <end position="226"/>
    </location>
</feature>
<feature type="region of interest" description="Disordered" evidence="7">
    <location>
        <begin position="23"/>
        <end position="163"/>
    </location>
</feature>
<dbReference type="EMBL" id="QEAQ01000018">
    <property type="protein sequence ID" value="TPX60149.1"/>
    <property type="molecule type" value="Genomic_DNA"/>
</dbReference>
<dbReference type="GO" id="GO:0032040">
    <property type="term" value="C:small-subunit processome"/>
    <property type="evidence" value="ECO:0007669"/>
    <property type="project" value="TreeGrafter"/>
</dbReference>
<dbReference type="Pfam" id="PF06862">
    <property type="entry name" value="Utp25_C"/>
    <property type="match status" value="1"/>
</dbReference>
<feature type="compositionally biased region" description="Low complexity" evidence="7">
    <location>
        <begin position="205"/>
        <end position="215"/>
    </location>
</feature>
<evidence type="ECO:0000256" key="4">
    <source>
        <dbReference type="ARBA" id="ARBA00015422"/>
    </source>
</evidence>
<name>A0A507E7W7_9FUNG</name>
<keyword evidence="5 6" id="KW-0539">Nucleus</keyword>
<dbReference type="PANTHER" id="PTHR12933">
    <property type="entry name" value="ORF PROTEIN-RELATED"/>
    <property type="match status" value="1"/>
</dbReference>
<dbReference type="GO" id="GO:0034511">
    <property type="term" value="F:U3 snoRNA binding"/>
    <property type="evidence" value="ECO:0007669"/>
    <property type="project" value="InterPro"/>
</dbReference>
<dbReference type="AlphaFoldDB" id="A0A507E7W7"/>
<feature type="compositionally biased region" description="Acidic residues" evidence="7">
    <location>
        <begin position="119"/>
        <end position="151"/>
    </location>
</feature>
<comment type="function">
    <text evidence="1 6">DEAD-box RNA helicase-like protein required for pre-18S rRNA processing, specifically at sites A0, A1, and A2.</text>
</comment>
<gene>
    <name evidence="10" type="ORF">PhCBS80983_g02027</name>
</gene>
<dbReference type="Gene3D" id="3.40.50.300">
    <property type="entry name" value="P-loop containing nucleotide triphosphate hydrolases"/>
    <property type="match status" value="1"/>
</dbReference>
<keyword evidence="6" id="KW-0687">Ribonucleoprotein</keyword>
<feature type="compositionally biased region" description="Pro residues" evidence="7">
    <location>
        <begin position="216"/>
        <end position="226"/>
    </location>
</feature>